<evidence type="ECO:0000313" key="3">
    <source>
        <dbReference type="Proteomes" id="UP000019335"/>
    </source>
</evidence>
<comment type="caution">
    <text evidence="2">The sequence shown here is derived from an EMBL/GenBank/DDBJ whole genome shotgun (WGS) entry which is preliminary data.</text>
</comment>
<proteinExistence type="predicted"/>
<feature type="non-terminal residue" evidence="2">
    <location>
        <position position="1"/>
    </location>
</feature>
<name>W7THW5_9STRA</name>
<evidence type="ECO:0000313" key="2">
    <source>
        <dbReference type="EMBL" id="EWM23083.1"/>
    </source>
</evidence>
<accession>W7THW5</accession>
<sequence>AGKTGPESDRGRPPVLGGDHKTEDVRPHLRPAGEPAALKSELATRGAPFRTLHPRLLISFFKRGVCLLPSGLVNGRADDSSHPRRGGKPRRKVRTGRGRIVRREGSR</sequence>
<feature type="region of interest" description="Disordered" evidence="1">
    <location>
        <begin position="71"/>
        <end position="107"/>
    </location>
</feature>
<dbReference type="EMBL" id="AZIL01001846">
    <property type="protein sequence ID" value="EWM23083.1"/>
    <property type="molecule type" value="Genomic_DNA"/>
</dbReference>
<organism evidence="2 3">
    <name type="scientific">Nannochloropsis gaditana</name>
    <dbReference type="NCBI Taxonomy" id="72520"/>
    <lineage>
        <taxon>Eukaryota</taxon>
        <taxon>Sar</taxon>
        <taxon>Stramenopiles</taxon>
        <taxon>Ochrophyta</taxon>
        <taxon>Eustigmatophyceae</taxon>
        <taxon>Eustigmatales</taxon>
        <taxon>Monodopsidaceae</taxon>
        <taxon>Nannochloropsis</taxon>
    </lineage>
</organism>
<protein>
    <submittedName>
        <fullName evidence="2">Uncharacterized protein</fullName>
    </submittedName>
</protein>
<feature type="region of interest" description="Disordered" evidence="1">
    <location>
        <begin position="1"/>
        <end position="39"/>
    </location>
</feature>
<feature type="compositionally biased region" description="Basic and acidic residues" evidence="1">
    <location>
        <begin position="1"/>
        <end position="27"/>
    </location>
</feature>
<reference evidence="2 3" key="1">
    <citation type="journal article" date="2014" name="Mol. Plant">
        <title>Chromosome Scale Genome Assembly and Transcriptome Profiling of Nannochloropsis gaditana in Nitrogen Depletion.</title>
        <authorList>
            <person name="Corteggiani Carpinelli E."/>
            <person name="Telatin A."/>
            <person name="Vitulo N."/>
            <person name="Forcato C."/>
            <person name="D'Angelo M."/>
            <person name="Schiavon R."/>
            <person name="Vezzi A."/>
            <person name="Giacometti G.M."/>
            <person name="Morosinotto T."/>
            <person name="Valle G."/>
        </authorList>
    </citation>
    <scope>NUCLEOTIDE SEQUENCE [LARGE SCALE GENOMIC DNA]</scope>
    <source>
        <strain evidence="2 3">B-31</strain>
    </source>
</reference>
<dbReference type="Proteomes" id="UP000019335">
    <property type="component" value="Chromosome 18"/>
</dbReference>
<gene>
    <name evidence="2" type="ORF">Naga_102312g1</name>
</gene>
<feature type="compositionally biased region" description="Basic residues" evidence="1">
    <location>
        <begin position="83"/>
        <end position="100"/>
    </location>
</feature>
<evidence type="ECO:0000256" key="1">
    <source>
        <dbReference type="SAM" id="MobiDB-lite"/>
    </source>
</evidence>
<dbReference type="AlphaFoldDB" id="W7THW5"/>
<keyword evidence="3" id="KW-1185">Reference proteome</keyword>